<keyword evidence="2" id="KW-1185">Reference proteome</keyword>
<dbReference type="STRING" id="305900.GV64_18035"/>
<evidence type="ECO:0000313" key="2">
    <source>
        <dbReference type="Proteomes" id="UP000027997"/>
    </source>
</evidence>
<sequence length="301" mass="33783">MSDSVKNKLSTSALARSLELPVGELFRKMEQAGWIERANDSWVLTSKGCEEGGEYTTHVKYGTYIVWPEVVRIGKETVSDNVNIGDQLTATGLAHSAGVSARQINLLFAELGWIKHDESGWKVTAAGMRSGGEQRGSPATDRSWVCWPAAVLDQPAVRSSLKEIRADLTHAIGLDLEADDPINHYRADFPAKLRCADGHLVRSKTELLIDNWLYLAGITHAYERRLPVAESIYGEFYLPAGNVYLEYLGHSGDNLYHQSKLEKLNLYRKYELNVIALEEDQAKQLDVYLPKQLLKYGIRIY</sequence>
<dbReference type="AlphaFoldDB" id="A0A081KE01"/>
<protein>
    <recommendedName>
        <fullName evidence="3">Glycerol kinase</fullName>
    </recommendedName>
</protein>
<evidence type="ECO:0008006" key="3">
    <source>
        <dbReference type="Google" id="ProtNLM"/>
    </source>
</evidence>
<gene>
    <name evidence="1" type="ORF">GV64_18035</name>
</gene>
<proteinExistence type="predicted"/>
<dbReference type="RefSeq" id="WP_020583699.1">
    <property type="nucleotide sequence ID" value="NZ_JOJP01000001.1"/>
</dbReference>
<reference evidence="1 2" key="1">
    <citation type="submission" date="2014-06" db="EMBL/GenBank/DDBJ databases">
        <title>Whole Genome Sequences of Three Symbiotic Endozoicomonas Bacteria.</title>
        <authorList>
            <person name="Neave M.J."/>
            <person name="Apprill A."/>
            <person name="Voolstra C.R."/>
        </authorList>
    </citation>
    <scope>NUCLEOTIDE SEQUENCE [LARGE SCALE GENOMIC DNA]</scope>
    <source>
        <strain evidence="1 2">DSM 22380</strain>
    </source>
</reference>
<evidence type="ECO:0000313" key="1">
    <source>
        <dbReference type="EMBL" id="KEI72377.1"/>
    </source>
</evidence>
<dbReference type="eggNOG" id="COG1502">
    <property type="taxonomic scope" value="Bacteria"/>
</dbReference>
<dbReference type="EMBL" id="JOJP01000001">
    <property type="protein sequence ID" value="KEI72377.1"/>
    <property type="molecule type" value="Genomic_DNA"/>
</dbReference>
<dbReference type="Proteomes" id="UP000027997">
    <property type="component" value="Unassembled WGS sequence"/>
</dbReference>
<comment type="caution">
    <text evidence="1">The sequence shown here is derived from an EMBL/GenBank/DDBJ whole genome shotgun (WGS) entry which is preliminary data.</text>
</comment>
<organism evidence="1 2">
    <name type="scientific">Endozoicomonas elysicola</name>
    <dbReference type="NCBI Taxonomy" id="305900"/>
    <lineage>
        <taxon>Bacteria</taxon>
        <taxon>Pseudomonadati</taxon>
        <taxon>Pseudomonadota</taxon>
        <taxon>Gammaproteobacteria</taxon>
        <taxon>Oceanospirillales</taxon>
        <taxon>Endozoicomonadaceae</taxon>
        <taxon>Endozoicomonas</taxon>
    </lineage>
</organism>
<accession>A0A081KE01</accession>
<name>A0A081KE01_9GAMM</name>